<dbReference type="SUPFAM" id="SSF51182">
    <property type="entry name" value="RmlC-like cupins"/>
    <property type="match status" value="1"/>
</dbReference>
<protein>
    <submittedName>
        <fullName evidence="1">Cupin</fullName>
    </submittedName>
</protein>
<dbReference type="InterPro" id="IPR011051">
    <property type="entry name" value="RmlC_Cupin_sf"/>
</dbReference>
<dbReference type="EMBL" id="JADKBR010000021">
    <property type="protein sequence ID" value="MBK8892040.1"/>
    <property type="molecule type" value="Genomic_DNA"/>
</dbReference>
<comment type="caution">
    <text evidence="1">The sequence shown here is derived from an EMBL/GenBank/DDBJ whole genome shotgun (WGS) entry which is preliminary data.</text>
</comment>
<evidence type="ECO:0000313" key="1">
    <source>
        <dbReference type="EMBL" id="MBK8892040.1"/>
    </source>
</evidence>
<accession>A0A9D7QPJ5</accession>
<sequence length="121" mass="13405">MSGSIFAGLARSTAPDEQFAELLSRPGLRIERIVSTGQCSPPDFWYDQPAGEWVLLIQGAARLRFADEPTPRELSAGDFVDIGPHRRHRVEWTMPDPPTIWLAIHYAEPVAAAPVADNQAR</sequence>
<dbReference type="Proteomes" id="UP000808146">
    <property type="component" value="Unassembled WGS sequence"/>
</dbReference>
<dbReference type="InterPro" id="IPR014710">
    <property type="entry name" value="RmlC-like_jellyroll"/>
</dbReference>
<dbReference type="Gene3D" id="2.60.120.10">
    <property type="entry name" value="Jelly Rolls"/>
    <property type="match status" value="1"/>
</dbReference>
<proteinExistence type="predicted"/>
<reference evidence="1" key="1">
    <citation type="submission" date="2020-10" db="EMBL/GenBank/DDBJ databases">
        <title>Connecting structure to function with the recovery of over 1000 high-quality activated sludge metagenome-assembled genomes encoding full-length rRNA genes using long-read sequencing.</title>
        <authorList>
            <person name="Singleton C.M."/>
            <person name="Petriglieri F."/>
            <person name="Kristensen J.M."/>
            <person name="Kirkegaard R.H."/>
            <person name="Michaelsen T.Y."/>
            <person name="Andersen M.H."/>
            <person name="Karst S.M."/>
            <person name="Dueholm M.S."/>
            <person name="Nielsen P.H."/>
            <person name="Albertsen M."/>
        </authorList>
    </citation>
    <scope>NUCLEOTIDE SEQUENCE</scope>
    <source>
        <strain evidence="1">OdNE_18-Q3-R46-58_BAT3C.305</strain>
    </source>
</reference>
<name>A0A9D7QPJ5_9RHOO</name>
<evidence type="ECO:0000313" key="2">
    <source>
        <dbReference type="Proteomes" id="UP000808146"/>
    </source>
</evidence>
<organism evidence="1 2">
    <name type="scientific">Candidatus Dechloromonas phosphorivorans</name>
    <dbReference type="NCBI Taxonomy" id="2899244"/>
    <lineage>
        <taxon>Bacteria</taxon>
        <taxon>Pseudomonadati</taxon>
        <taxon>Pseudomonadota</taxon>
        <taxon>Betaproteobacteria</taxon>
        <taxon>Rhodocyclales</taxon>
        <taxon>Azonexaceae</taxon>
        <taxon>Dechloromonas</taxon>
    </lineage>
</organism>
<gene>
    <name evidence="1" type="ORF">IPN75_17480</name>
</gene>
<dbReference type="AlphaFoldDB" id="A0A9D7QPJ5"/>
<dbReference type="CDD" id="cd06981">
    <property type="entry name" value="cupin_reut_a1446"/>
    <property type="match status" value="1"/>
</dbReference>